<dbReference type="InterPro" id="IPR002347">
    <property type="entry name" value="SDR_fam"/>
</dbReference>
<dbReference type="InterPro" id="IPR036291">
    <property type="entry name" value="NAD(P)-bd_dom_sf"/>
</dbReference>
<dbReference type="Gene3D" id="3.40.50.720">
    <property type="entry name" value="NAD(P)-binding Rossmann-like Domain"/>
    <property type="match status" value="1"/>
</dbReference>
<name>A0A1H3J524_9RHOB</name>
<dbReference type="AlphaFoldDB" id="A0A1H3J524"/>
<dbReference type="RefSeq" id="WP_089882612.1">
    <property type="nucleotide sequence ID" value="NZ_FNPF01000006.1"/>
</dbReference>
<protein>
    <submittedName>
        <fullName evidence="2">NAD(P)-dependent dehydrogenase, short-chain alcohol dehydrogenase family</fullName>
    </submittedName>
</protein>
<dbReference type="InterPro" id="IPR050259">
    <property type="entry name" value="SDR"/>
</dbReference>
<dbReference type="PRINTS" id="PR00081">
    <property type="entry name" value="GDHRDH"/>
</dbReference>
<dbReference type="EMBL" id="FNPF01000006">
    <property type="protein sequence ID" value="SDY34705.1"/>
    <property type="molecule type" value="Genomic_DNA"/>
</dbReference>
<accession>A0A1H3J524</accession>
<dbReference type="Proteomes" id="UP000199286">
    <property type="component" value="Unassembled WGS sequence"/>
</dbReference>
<reference evidence="2 3" key="1">
    <citation type="submission" date="2016-10" db="EMBL/GenBank/DDBJ databases">
        <authorList>
            <person name="de Groot N.N."/>
        </authorList>
    </citation>
    <scope>NUCLEOTIDE SEQUENCE [LARGE SCALE GENOMIC DNA]</scope>
    <source>
        <strain evidence="2 3">DSM 26880</strain>
    </source>
</reference>
<dbReference type="GO" id="GO:0032787">
    <property type="term" value="P:monocarboxylic acid metabolic process"/>
    <property type="evidence" value="ECO:0007669"/>
    <property type="project" value="UniProtKB-ARBA"/>
</dbReference>
<comment type="similarity">
    <text evidence="1">Belongs to the short-chain dehydrogenases/reductases (SDR) family.</text>
</comment>
<dbReference type="FunFam" id="3.40.50.720:FF:000084">
    <property type="entry name" value="Short-chain dehydrogenase reductase"/>
    <property type="match status" value="1"/>
</dbReference>
<evidence type="ECO:0000313" key="2">
    <source>
        <dbReference type="EMBL" id="SDY34705.1"/>
    </source>
</evidence>
<dbReference type="PANTHER" id="PTHR42879">
    <property type="entry name" value="3-OXOACYL-(ACYL-CARRIER-PROTEIN) REDUCTASE"/>
    <property type="match status" value="1"/>
</dbReference>
<dbReference type="SUPFAM" id="SSF51735">
    <property type="entry name" value="NAD(P)-binding Rossmann-fold domains"/>
    <property type="match status" value="1"/>
</dbReference>
<gene>
    <name evidence="2" type="ORF">SAMN05444340_10645</name>
</gene>
<dbReference type="OrthoDB" id="9793325at2"/>
<dbReference type="InterPro" id="IPR020904">
    <property type="entry name" value="Sc_DH/Rdtase_CS"/>
</dbReference>
<dbReference type="STRING" id="321339.SAMN05444340_10645"/>
<organism evidence="2 3">
    <name type="scientific">Citreimonas salinaria</name>
    <dbReference type="NCBI Taxonomy" id="321339"/>
    <lineage>
        <taxon>Bacteria</taxon>
        <taxon>Pseudomonadati</taxon>
        <taxon>Pseudomonadota</taxon>
        <taxon>Alphaproteobacteria</taxon>
        <taxon>Rhodobacterales</taxon>
        <taxon>Roseobacteraceae</taxon>
        <taxon>Citreimonas</taxon>
    </lineage>
</organism>
<dbReference type="PROSITE" id="PS00061">
    <property type="entry name" value="ADH_SHORT"/>
    <property type="match status" value="1"/>
</dbReference>
<evidence type="ECO:0000313" key="3">
    <source>
        <dbReference type="Proteomes" id="UP000199286"/>
    </source>
</evidence>
<sequence length="265" mass="28412">MELGLEGKTALITGGASGIGRATAAQLIEEGAQVILVDVQGDKVAEAAQSLGAQANALQADLTQRDQVRGLAETVRERFVMPDIVVCAAGVTGAKGHPLEMSDAEWNEAWENDFMSVVRTLRVFEPEMESRGWGRIVIVTSENAVQPYSDEVVYNVAKAGLLNFAKGLSRAAARRGVLVNTVSPAFIETPMTDGMMDKRAQARGTDRDDAVESFLDEERPHIELKRRGKPEEVAAAIAFLCSEKASFVVGSNYRVDGGSVEGIST</sequence>
<evidence type="ECO:0000256" key="1">
    <source>
        <dbReference type="ARBA" id="ARBA00006484"/>
    </source>
</evidence>
<dbReference type="Pfam" id="PF13561">
    <property type="entry name" value="adh_short_C2"/>
    <property type="match status" value="1"/>
</dbReference>
<keyword evidence="3" id="KW-1185">Reference proteome</keyword>
<proteinExistence type="inferred from homology"/>